<dbReference type="Proteomes" id="UP001501005">
    <property type="component" value="Unassembled WGS sequence"/>
</dbReference>
<accession>A0ABP3Z3B0</accession>
<gene>
    <name evidence="1" type="ORF">GCM10009549_24860</name>
</gene>
<evidence type="ECO:0000313" key="2">
    <source>
        <dbReference type="Proteomes" id="UP001501005"/>
    </source>
</evidence>
<protein>
    <submittedName>
        <fullName evidence="1">Uncharacterized protein</fullName>
    </submittedName>
</protein>
<sequence>MPHPHIDPDDIGLRFALQILGAELADSPPPADSPLGRLRQFTAANPGTVLTTDHIRRAIDGTLPTTPSDRP</sequence>
<name>A0ABP3Z3B0_9ACTN</name>
<proteinExistence type="predicted"/>
<dbReference type="EMBL" id="BAAAHG010000016">
    <property type="protein sequence ID" value="GAA0912576.1"/>
    <property type="molecule type" value="Genomic_DNA"/>
</dbReference>
<reference evidence="2" key="1">
    <citation type="journal article" date="2019" name="Int. J. Syst. Evol. Microbiol.">
        <title>The Global Catalogue of Microorganisms (GCM) 10K type strain sequencing project: providing services to taxonomists for standard genome sequencing and annotation.</title>
        <authorList>
            <consortium name="The Broad Institute Genomics Platform"/>
            <consortium name="The Broad Institute Genome Sequencing Center for Infectious Disease"/>
            <person name="Wu L."/>
            <person name="Ma J."/>
        </authorList>
    </citation>
    <scope>NUCLEOTIDE SEQUENCE [LARGE SCALE GENOMIC DNA]</scope>
    <source>
        <strain evidence="2">JCM 10673</strain>
    </source>
</reference>
<organism evidence="1 2">
    <name type="scientific">Streptomyces thermoalcalitolerans</name>
    <dbReference type="NCBI Taxonomy" id="65605"/>
    <lineage>
        <taxon>Bacteria</taxon>
        <taxon>Bacillati</taxon>
        <taxon>Actinomycetota</taxon>
        <taxon>Actinomycetes</taxon>
        <taxon>Kitasatosporales</taxon>
        <taxon>Streptomycetaceae</taxon>
        <taxon>Streptomyces</taxon>
    </lineage>
</organism>
<evidence type="ECO:0000313" key="1">
    <source>
        <dbReference type="EMBL" id="GAA0912576.1"/>
    </source>
</evidence>
<dbReference type="RefSeq" id="WP_344049500.1">
    <property type="nucleotide sequence ID" value="NZ_BAAAHG010000016.1"/>
</dbReference>
<keyword evidence="2" id="KW-1185">Reference proteome</keyword>
<comment type="caution">
    <text evidence="1">The sequence shown here is derived from an EMBL/GenBank/DDBJ whole genome shotgun (WGS) entry which is preliminary data.</text>
</comment>